<dbReference type="GO" id="GO:0030170">
    <property type="term" value="F:pyridoxal phosphate binding"/>
    <property type="evidence" value="ECO:0007669"/>
    <property type="project" value="InterPro"/>
</dbReference>
<dbReference type="Pfam" id="PF00155">
    <property type="entry name" value="Aminotran_1_2"/>
    <property type="match status" value="1"/>
</dbReference>
<evidence type="ECO:0000256" key="7">
    <source>
        <dbReference type="ARBA" id="ARBA00023102"/>
    </source>
</evidence>
<dbReference type="PANTHER" id="PTHR43643">
    <property type="entry name" value="HISTIDINOL-PHOSPHATE AMINOTRANSFERASE 2"/>
    <property type="match status" value="1"/>
</dbReference>
<evidence type="ECO:0000256" key="3">
    <source>
        <dbReference type="ARBA" id="ARBA00011738"/>
    </source>
</evidence>
<dbReference type="GO" id="GO:0004400">
    <property type="term" value="F:histidinol-phosphate transaminase activity"/>
    <property type="evidence" value="ECO:0007669"/>
    <property type="project" value="UniProtKB-UniRule"/>
</dbReference>
<organism evidence="11 12">
    <name type="scientific">Sporolactobacillus inulinus</name>
    <dbReference type="NCBI Taxonomy" id="2078"/>
    <lineage>
        <taxon>Bacteria</taxon>
        <taxon>Bacillati</taxon>
        <taxon>Bacillota</taxon>
        <taxon>Bacilli</taxon>
        <taxon>Bacillales</taxon>
        <taxon>Sporolactobacillaceae</taxon>
        <taxon>Sporolactobacillus</taxon>
    </lineage>
</organism>
<sequence length="368" mass="41632">MIIMFKKSLQNLRAYNPGPSVEEIKKMYGLSRVVKLDSNENVYGASPNVRKAITMDALLPELYPDCQDLDLRLELSRRLGPAPQQFLFGTGLDEIIVLISRAFLEPGNSIVMAWPTFYEYYCHAQIEGADTRKVPCRPDGKHDWKAMLQAIDETTKVVWICNPNNPTGTYLTKKELDQFIDSVPSNVLVVLDEAYIDFVTAEDFPNGLDYLNDYENVLVLRTFSKAYGLASFRIGYAIGSLTVINELDKVRPPFNNPRLSQVAALAALKDDSFKENCLRKNQEVMAMTTAFLKKKGIRYDESQANFIFIRVNEPKQIALICKQNGFLINPFEDGVRVTLGKMEDMKHFLKRLESAIDGTSALVSSKKE</sequence>
<dbReference type="InterPro" id="IPR050106">
    <property type="entry name" value="HistidinolP_aminotransfase"/>
</dbReference>
<accession>A0A4Y1ZDF6</accession>
<comment type="caution">
    <text evidence="11">The sequence shown here is derived from an EMBL/GenBank/DDBJ whole genome shotgun (WGS) entry which is preliminary data.</text>
</comment>
<dbReference type="Proteomes" id="UP000319716">
    <property type="component" value="Unassembled WGS sequence"/>
</dbReference>
<dbReference type="InterPro" id="IPR004839">
    <property type="entry name" value="Aminotransferase_I/II_large"/>
</dbReference>
<comment type="pathway">
    <text evidence="2 9">Amino-acid biosynthesis; L-histidine biosynthesis; L-histidine from 5-phospho-alpha-D-ribose 1-diphosphate: step 7/9.</text>
</comment>
<gene>
    <name evidence="9" type="primary">hisC</name>
    <name evidence="11" type="ORF">NBRC111894_2649</name>
</gene>
<keyword evidence="6 9" id="KW-0663">Pyridoxal phosphate</keyword>
<dbReference type="InterPro" id="IPR005861">
    <property type="entry name" value="HisP_aminotrans"/>
</dbReference>
<feature type="modified residue" description="N6-(pyridoxal phosphate)lysine" evidence="9">
    <location>
        <position position="225"/>
    </location>
</feature>
<evidence type="ECO:0000256" key="8">
    <source>
        <dbReference type="ARBA" id="ARBA00047481"/>
    </source>
</evidence>
<evidence type="ECO:0000256" key="2">
    <source>
        <dbReference type="ARBA" id="ARBA00005011"/>
    </source>
</evidence>
<evidence type="ECO:0000313" key="11">
    <source>
        <dbReference type="EMBL" id="GAY77095.1"/>
    </source>
</evidence>
<dbReference type="InterPro" id="IPR015424">
    <property type="entry name" value="PyrdxlP-dep_Trfase"/>
</dbReference>
<dbReference type="GO" id="GO:0000105">
    <property type="term" value="P:L-histidine biosynthetic process"/>
    <property type="evidence" value="ECO:0007669"/>
    <property type="project" value="UniProtKB-UniRule"/>
</dbReference>
<dbReference type="AlphaFoldDB" id="A0A4Y1ZDF6"/>
<dbReference type="HAMAP" id="MF_01023">
    <property type="entry name" value="HisC_aminotrans_2"/>
    <property type="match status" value="1"/>
</dbReference>
<dbReference type="InterPro" id="IPR015421">
    <property type="entry name" value="PyrdxlP-dep_Trfase_major"/>
</dbReference>
<feature type="domain" description="Aminotransferase class I/classII large" evidence="10">
    <location>
        <begin position="32"/>
        <end position="352"/>
    </location>
</feature>
<evidence type="ECO:0000256" key="4">
    <source>
        <dbReference type="ARBA" id="ARBA00022576"/>
    </source>
</evidence>
<dbReference type="NCBIfam" id="TIGR01141">
    <property type="entry name" value="hisC"/>
    <property type="match status" value="1"/>
</dbReference>
<comment type="cofactor">
    <cofactor evidence="1 9">
        <name>pyridoxal 5'-phosphate</name>
        <dbReference type="ChEBI" id="CHEBI:597326"/>
    </cofactor>
</comment>
<dbReference type="SUPFAM" id="SSF53383">
    <property type="entry name" value="PLP-dependent transferases"/>
    <property type="match status" value="1"/>
</dbReference>
<protein>
    <recommendedName>
        <fullName evidence="9">Histidinol-phosphate aminotransferase</fullName>
        <ecNumber evidence="9">2.6.1.9</ecNumber>
    </recommendedName>
    <alternativeName>
        <fullName evidence="9">Imidazole acetol-phosphate transaminase</fullName>
    </alternativeName>
</protein>
<comment type="catalytic activity">
    <reaction evidence="8 9">
        <text>L-histidinol phosphate + 2-oxoglutarate = 3-(imidazol-4-yl)-2-oxopropyl phosphate + L-glutamate</text>
        <dbReference type="Rhea" id="RHEA:23744"/>
        <dbReference type="ChEBI" id="CHEBI:16810"/>
        <dbReference type="ChEBI" id="CHEBI:29985"/>
        <dbReference type="ChEBI" id="CHEBI:57766"/>
        <dbReference type="ChEBI" id="CHEBI:57980"/>
        <dbReference type="EC" id="2.6.1.9"/>
    </reaction>
</comment>
<keyword evidence="9" id="KW-0028">Amino-acid biosynthesis</keyword>
<evidence type="ECO:0000256" key="1">
    <source>
        <dbReference type="ARBA" id="ARBA00001933"/>
    </source>
</evidence>
<dbReference type="PROSITE" id="PS00599">
    <property type="entry name" value="AA_TRANSFER_CLASS_2"/>
    <property type="match status" value="1"/>
</dbReference>
<dbReference type="PANTHER" id="PTHR43643:SF3">
    <property type="entry name" value="HISTIDINOL-PHOSPHATE AMINOTRANSFERASE"/>
    <property type="match status" value="1"/>
</dbReference>
<proteinExistence type="inferred from homology"/>
<evidence type="ECO:0000259" key="10">
    <source>
        <dbReference type="Pfam" id="PF00155"/>
    </source>
</evidence>
<evidence type="ECO:0000256" key="6">
    <source>
        <dbReference type="ARBA" id="ARBA00022898"/>
    </source>
</evidence>
<dbReference type="Gene3D" id="3.90.1150.10">
    <property type="entry name" value="Aspartate Aminotransferase, domain 1"/>
    <property type="match status" value="1"/>
</dbReference>
<dbReference type="Gene3D" id="3.40.640.10">
    <property type="entry name" value="Type I PLP-dependent aspartate aminotransferase-like (Major domain)"/>
    <property type="match status" value="1"/>
</dbReference>
<evidence type="ECO:0000256" key="5">
    <source>
        <dbReference type="ARBA" id="ARBA00022679"/>
    </source>
</evidence>
<reference evidence="11 12" key="1">
    <citation type="submission" date="2017-11" db="EMBL/GenBank/DDBJ databases">
        <title>Draft Genome Sequence of Sporolactobacillus inulinus NBRC 111894 Isolated from Koso, a Japanese Sugar-Vegetable Fermented Beverage.</title>
        <authorList>
            <person name="Chiou T.Y."/>
            <person name="Oshima K."/>
            <person name="Suda W."/>
            <person name="Hattori M."/>
            <person name="Takahashi T."/>
        </authorList>
    </citation>
    <scope>NUCLEOTIDE SEQUENCE [LARGE SCALE GENOMIC DNA]</scope>
    <source>
        <strain evidence="11 12">NBRC111894</strain>
    </source>
</reference>
<name>A0A4Y1ZDF6_9BACL</name>
<evidence type="ECO:0000256" key="9">
    <source>
        <dbReference type="HAMAP-Rule" id="MF_01023"/>
    </source>
</evidence>
<keyword evidence="7 9" id="KW-0368">Histidine biosynthesis</keyword>
<comment type="subunit">
    <text evidence="3 9">Homodimer.</text>
</comment>
<keyword evidence="4 9" id="KW-0032">Aminotransferase</keyword>
<dbReference type="CDD" id="cd00609">
    <property type="entry name" value="AAT_like"/>
    <property type="match status" value="1"/>
</dbReference>
<comment type="similarity">
    <text evidence="9">Belongs to the class-II pyridoxal-phosphate-dependent aminotransferase family. Histidinol-phosphate aminotransferase subfamily.</text>
</comment>
<keyword evidence="5 9" id="KW-0808">Transferase</keyword>
<dbReference type="UniPathway" id="UPA00031">
    <property type="reaction ID" value="UER00012"/>
</dbReference>
<dbReference type="EC" id="2.6.1.9" evidence="9"/>
<dbReference type="InterPro" id="IPR001917">
    <property type="entry name" value="Aminotrans_II_pyridoxalP_BS"/>
</dbReference>
<evidence type="ECO:0000313" key="12">
    <source>
        <dbReference type="Proteomes" id="UP000319716"/>
    </source>
</evidence>
<dbReference type="EMBL" id="BEXB01000021">
    <property type="protein sequence ID" value="GAY77095.1"/>
    <property type="molecule type" value="Genomic_DNA"/>
</dbReference>
<dbReference type="InterPro" id="IPR015422">
    <property type="entry name" value="PyrdxlP-dep_Trfase_small"/>
</dbReference>